<dbReference type="AlphaFoldDB" id="A0AAV1WYT5"/>
<comment type="caution">
    <text evidence="1">The sequence shown here is derived from an EMBL/GenBank/DDBJ whole genome shotgun (WGS) entry which is preliminary data.</text>
</comment>
<evidence type="ECO:0000313" key="2">
    <source>
        <dbReference type="Proteomes" id="UP001497480"/>
    </source>
</evidence>
<gene>
    <name evidence="1" type="ORF">LLUT_LOCUS14961</name>
</gene>
<accession>A0AAV1WYT5</accession>
<reference evidence="1 2" key="1">
    <citation type="submission" date="2024-03" db="EMBL/GenBank/DDBJ databases">
        <authorList>
            <person name="Martinez-Hernandez J."/>
        </authorList>
    </citation>
    <scope>NUCLEOTIDE SEQUENCE [LARGE SCALE GENOMIC DNA]</scope>
</reference>
<evidence type="ECO:0000313" key="1">
    <source>
        <dbReference type="EMBL" id="CAL0313901.1"/>
    </source>
</evidence>
<protein>
    <submittedName>
        <fullName evidence="1">Uncharacterized protein</fullName>
    </submittedName>
</protein>
<dbReference type="Proteomes" id="UP001497480">
    <property type="component" value="Unassembled WGS sequence"/>
</dbReference>
<organism evidence="1 2">
    <name type="scientific">Lupinus luteus</name>
    <name type="common">European yellow lupine</name>
    <dbReference type="NCBI Taxonomy" id="3873"/>
    <lineage>
        <taxon>Eukaryota</taxon>
        <taxon>Viridiplantae</taxon>
        <taxon>Streptophyta</taxon>
        <taxon>Embryophyta</taxon>
        <taxon>Tracheophyta</taxon>
        <taxon>Spermatophyta</taxon>
        <taxon>Magnoliopsida</taxon>
        <taxon>eudicotyledons</taxon>
        <taxon>Gunneridae</taxon>
        <taxon>Pentapetalae</taxon>
        <taxon>rosids</taxon>
        <taxon>fabids</taxon>
        <taxon>Fabales</taxon>
        <taxon>Fabaceae</taxon>
        <taxon>Papilionoideae</taxon>
        <taxon>50 kb inversion clade</taxon>
        <taxon>genistoids sensu lato</taxon>
        <taxon>core genistoids</taxon>
        <taxon>Genisteae</taxon>
        <taxon>Lupinus</taxon>
    </lineage>
</organism>
<sequence length="344" mass="38400">MEMLIKRGPKKKSSFLTGPVNLTSLHSILHTKSSELVSGYFADLRIIREGWTCGSNAKHVRDCDKLNLKLSALVPLLQAWVEKGSPKLSLHLDHNMSDNVQEVNISHHNWKFRDSRSFAQAFKGDDYGRPIGESNREANKRPLGPSAVTKDWKGMEYTVDDKDFEWLSKCLVGRTTDHEKASLIPSLLKSEGIVTISVHPMGGSLVLLVPLEGEVIQEVVQAAEDFGSLISADETTTQRSRFDKCRLLIKTSIQSQIHLSLAVRINGKFFDINIWEEWGGDSITKIDKEESRCSNFSSDYGSMELRVLSVGTVDWVSDSLDLGRSSEIFDLVCLEEKGEGETVA</sequence>
<dbReference type="EMBL" id="CAXHTB010000010">
    <property type="protein sequence ID" value="CAL0313901.1"/>
    <property type="molecule type" value="Genomic_DNA"/>
</dbReference>
<keyword evidence="2" id="KW-1185">Reference proteome</keyword>
<name>A0AAV1WYT5_LUPLU</name>
<proteinExistence type="predicted"/>